<evidence type="ECO:0000313" key="3">
    <source>
        <dbReference type="Proteomes" id="UP001165079"/>
    </source>
</evidence>
<gene>
    <name evidence="2" type="ORF">Afil01_56530</name>
</gene>
<name>A0A9W6SU85_9ACTN</name>
<reference evidence="2" key="1">
    <citation type="submission" date="2023-03" db="EMBL/GenBank/DDBJ databases">
        <title>Actinorhabdospora filicis NBRC 111898.</title>
        <authorList>
            <person name="Ichikawa N."/>
            <person name="Sato H."/>
            <person name="Tonouchi N."/>
        </authorList>
    </citation>
    <scope>NUCLEOTIDE SEQUENCE</scope>
    <source>
        <strain evidence="2">NBRC 111898</strain>
    </source>
</reference>
<evidence type="ECO:0008006" key="4">
    <source>
        <dbReference type="Google" id="ProtNLM"/>
    </source>
</evidence>
<accession>A0A9W6SU85</accession>
<keyword evidence="3" id="KW-1185">Reference proteome</keyword>
<dbReference type="AlphaFoldDB" id="A0A9W6SU85"/>
<dbReference type="PROSITE" id="PS51257">
    <property type="entry name" value="PROKAR_LIPOPROTEIN"/>
    <property type="match status" value="1"/>
</dbReference>
<comment type="caution">
    <text evidence="2">The sequence shown here is derived from an EMBL/GenBank/DDBJ whole genome shotgun (WGS) entry which is preliminary data.</text>
</comment>
<evidence type="ECO:0000313" key="2">
    <source>
        <dbReference type="EMBL" id="GLZ80846.1"/>
    </source>
</evidence>
<protein>
    <recommendedName>
        <fullName evidence="4">Lipoprotein</fullName>
    </recommendedName>
</protein>
<keyword evidence="1" id="KW-0732">Signal</keyword>
<evidence type="ECO:0000256" key="1">
    <source>
        <dbReference type="SAM" id="SignalP"/>
    </source>
</evidence>
<dbReference type="EMBL" id="BSTX01000004">
    <property type="protein sequence ID" value="GLZ80846.1"/>
    <property type="molecule type" value="Genomic_DNA"/>
</dbReference>
<feature type="chain" id="PRO_5040920051" description="Lipoprotein" evidence="1">
    <location>
        <begin position="22"/>
        <end position="240"/>
    </location>
</feature>
<dbReference type="Proteomes" id="UP001165079">
    <property type="component" value="Unassembled WGS sequence"/>
</dbReference>
<dbReference type="RefSeq" id="WP_285666113.1">
    <property type="nucleotide sequence ID" value="NZ_BSTX01000004.1"/>
</dbReference>
<feature type="signal peptide" evidence="1">
    <location>
        <begin position="1"/>
        <end position="21"/>
    </location>
</feature>
<organism evidence="2 3">
    <name type="scientific">Actinorhabdospora filicis</name>
    <dbReference type="NCBI Taxonomy" id="1785913"/>
    <lineage>
        <taxon>Bacteria</taxon>
        <taxon>Bacillati</taxon>
        <taxon>Actinomycetota</taxon>
        <taxon>Actinomycetes</taxon>
        <taxon>Micromonosporales</taxon>
        <taxon>Micromonosporaceae</taxon>
        <taxon>Actinorhabdospora</taxon>
    </lineage>
</organism>
<proteinExistence type="predicted"/>
<sequence length="240" mass="25645">MRTRRIALLAVSALLVLTACKATFQDPVLGSDPAKILAGAVKSFEKGVNFSGAVTKDGRTTTFRGSEAADGSLRLLATDPSVTTFDTRWSAGEMWISAIGNNAPDGWGHMTTQVDTMRGLFGAYSPAETMAGLLEDVDAVERTGKLRYEGVLDYGGSGDRRLAMTKYSTSSLEDADEVDFLAVLNPDGTISSFGYTVDGFDVVYNFSEYGAPEAPAKPGDGIKELAGPEEFLRWLLGTEK</sequence>